<keyword evidence="1" id="KW-0808">Transferase</keyword>
<dbReference type="GO" id="GO:0016747">
    <property type="term" value="F:acyltransferase activity, transferring groups other than amino-acyl groups"/>
    <property type="evidence" value="ECO:0007669"/>
    <property type="project" value="TreeGrafter"/>
</dbReference>
<keyword evidence="4" id="KW-1185">Reference proteome</keyword>
<dbReference type="PANTHER" id="PTHR31642:SF310">
    <property type="entry name" value="FATTY ALCOHOL:CAFFEOYL-COA ACYLTRANSFERASE"/>
    <property type="match status" value="1"/>
</dbReference>
<dbReference type="Proteomes" id="UP001152797">
    <property type="component" value="Unassembled WGS sequence"/>
</dbReference>
<comment type="caution">
    <text evidence="2">The sequence shown here is derived from an EMBL/GenBank/DDBJ whole genome shotgun (WGS) entry which is preliminary data.</text>
</comment>
<dbReference type="EMBL" id="CAMXCT030002669">
    <property type="protein sequence ID" value="CAL4787040.1"/>
    <property type="molecule type" value="Genomic_DNA"/>
</dbReference>
<reference evidence="2" key="1">
    <citation type="submission" date="2022-10" db="EMBL/GenBank/DDBJ databases">
        <authorList>
            <person name="Chen Y."/>
            <person name="Dougan E. K."/>
            <person name="Chan C."/>
            <person name="Rhodes N."/>
            <person name="Thang M."/>
        </authorList>
    </citation>
    <scope>NUCLEOTIDE SEQUENCE</scope>
</reference>
<dbReference type="AlphaFoldDB" id="A0A9P1CZH2"/>
<proteinExistence type="predicted"/>
<dbReference type="PANTHER" id="PTHR31642">
    <property type="entry name" value="TRICHOTHECENE 3-O-ACETYLTRANSFERASE"/>
    <property type="match status" value="1"/>
</dbReference>
<evidence type="ECO:0000313" key="3">
    <source>
        <dbReference type="EMBL" id="CAL4787040.1"/>
    </source>
</evidence>
<dbReference type="EMBL" id="CAMXCT020002669">
    <property type="protein sequence ID" value="CAL1153103.1"/>
    <property type="molecule type" value="Genomic_DNA"/>
</dbReference>
<protein>
    <submittedName>
        <fullName evidence="3">Anthranilate N-benzoyltransferase protein 2</fullName>
    </submittedName>
</protein>
<sequence length="470" mass="51811">MGCFQWLFGQSRSSTEVIRPSMKLYDGPTEMIVPKGEQMFGMMPLCFATYPAIALRLPKCDEKRLKQSLSKALDLVPKAAGRYKEDGEIIQLNGAGVPFTVVKSSEESAPVRIEEKRLLDLATFHRPWSVRQGLCAAAAIKLTIYKDGSGVLAFSRSHMLFDGGSAWTFLGIWASLAKGDSVKAPAYQQDYMQRLLPGDGEFQELAMKKYGVSPKASIFSKVLKRIVIPLVGAIMDTFFLHGGWSLTRHRLFFSDDDLARLKEEATPKEVPANMDNWVTTQEALCAHMLLAFRPLLKKDSAGDVQMMFLLDARKALSLPSNQIMGNGLTFTSISIPTQQVLSMDLPGLASHLHQALSVKEGSLESQKELWRTITGACHRGVENDIMRKIHKMKNIDLKFAVNNSSKRALPDFGSGRCQSVITNAGPTIFLPADGGIEVHLDPSVFSSAGCTKAQREEALRAMTALPKKVQ</sequence>
<evidence type="ECO:0000256" key="1">
    <source>
        <dbReference type="ARBA" id="ARBA00022679"/>
    </source>
</evidence>
<dbReference type="Pfam" id="PF02458">
    <property type="entry name" value="Transferase"/>
    <property type="match status" value="1"/>
</dbReference>
<name>A0A9P1CZH2_9DINO</name>
<reference evidence="3 4" key="2">
    <citation type="submission" date="2024-05" db="EMBL/GenBank/DDBJ databases">
        <authorList>
            <person name="Chen Y."/>
            <person name="Shah S."/>
            <person name="Dougan E. K."/>
            <person name="Thang M."/>
            <person name="Chan C."/>
        </authorList>
    </citation>
    <scope>NUCLEOTIDE SEQUENCE [LARGE SCALE GENOMIC DNA]</scope>
</reference>
<dbReference type="Gene3D" id="3.30.559.10">
    <property type="entry name" value="Chloramphenicol acetyltransferase-like domain"/>
    <property type="match status" value="2"/>
</dbReference>
<organism evidence="2">
    <name type="scientific">Cladocopium goreaui</name>
    <dbReference type="NCBI Taxonomy" id="2562237"/>
    <lineage>
        <taxon>Eukaryota</taxon>
        <taxon>Sar</taxon>
        <taxon>Alveolata</taxon>
        <taxon>Dinophyceae</taxon>
        <taxon>Suessiales</taxon>
        <taxon>Symbiodiniaceae</taxon>
        <taxon>Cladocopium</taxon>
    </lineage>
</organism>
<dbReference type="EMBL" id="CAMXCT010002669">
    <property type="protein sequence ID" value="CAI3999728.1"/>
    <property type="molecule type" value="Genomic_DNA"/>
</dbReference>
<evidence type="ECO:0000313" key="4">
    <source>
        <dbReference type="Proteomes" id="UP001152797"/>
    </source>
</evidence>
<gene>
    <name evidence="2" type="ORF">C1SCF055_LOCUS25904</name>
</gene>
<accession>A0A9P1CZH2</accession>
<dbReference type="OrthoDB" id="408966at2759"/>
<evidence type="ECO:0000313" key="2">
    <source>
        <dbReference type="EMBL" id="CAI3999728.1"/>
    </source>
</evidence>
<dbReference type="InterPro" id="IPR023213">
    <property type="entry name" value="CAT-like_dom_sf"/>
</dbReference>
<dbReference type="InterPro" id="IPR050317">
    <property type="entry name" value="Plant_Fungal_Acyltransferase"/>
</dbReference>